<evidence type="ECO:0000259" key="6">
    <source>
        <dbReference type="PROSITE" id="PS50109"/>
    </source>
</evidence>
<keyword evidence="1" id="KW-0597">Phosphoprotein</keyword>
<dbReference type="Gene3D" id="1.10.287.130">
    <property type="match status" value="1"/>
</dbReference>
<dbReference type="GO" id="GO:0000155">
    <property type="term" value="F:phosphorelay sensor kinase activity"/>
    <property type="evidence" value="ECO:0007669"/>
    <property type="project" value="InterPro"/>
</dbReference>
<dbReference type="PANTHER" id="PTHR43719">
    <property type="entry name" value="TWO-COMPONENT HISTIDINE KINASE"/>
    <property type="match status" value="1"/>
</dbReference>
<evidence type="ECO:0000256" key="4">
    <source>
        <dbReference type="PROSITE-ProRule" id="PRU00169"/>
    </source>
</evidence>
<dbReference type="FunFam" id="1.10.287.130:FF:000023">
    <property type="entry name" value="Sensor histidine kinase/response regulator, putative"/>
    <property type="match status" value="1"/>
</dbReference>
<dbReference type="Proteomes" id="UP000750711">
    <property type="component" value="Unassembled WGS sequence"/>
</dbReference>
<dbReference type="InterPro" id="IPR036097">
    <property type="entry name" value="HisK_dim/P_sf"/>
</dbReference>
<feature type="compositionally biased region" description="Basic and acidic residues" evidence="5">
    <location>
        <begin position="483"/>
        <end position="493"/>
    </location>
</feature>
<feature type="domain" description="Response regulatory" evidence="7">
    <location>
        <begin position="1069"/>
        <end position="1142"/>
    </location>
</feature>
<evidence type="ECO:0000313" key="8">
    <source>
        <dbReference type="EMBL" id="KAH0562294.1"/>
    </source>
</evidence>
<dbReference type="SMART" id="SM00387">
    <property type="entry name" value="HATPase_c"/>
    <property type="match status" value="1"/>
</dbReference>
<keyword evidence="3" id="KW-0418">Kinase</keyword>
<dbReference type="InterPro" id="IPR029016">
    <property type="entry name" value="GAF-like_dom_sf"/>
</dbReference>
<dbReference type="Gene3D" id="3.30.450.40">
    <property type="match status" value="1"/>
</dbReference>
<feature type="region of interest" description="Disordered" evidence="5">
    <location>
        <begin position="465"/>
        <end position="493"/>
    </location>
</feature>
<dbReference type="FunFam" id="3.30.450.40:FF:000083">
    <property type="entry name" value="Sensor histidine kinase/response regulator, putative (AFU_orthologue AFUA_4G00660)"/>
    <property type="match status" value="1"/>
</dbReference>
<dbReference type="PROSITE" id="PS50110">
    <property type="entry name" value="RESPONSE_REGULATORY"/>
    <property type="match status" value="1"/>
</dbReference>
<dbReference type="InterPro" id="IPR003018">
    <property type="entry name" value="GAF"/>
</dbReference>
<dbReference type="SUPFAM" id="SSF52172">
    <property type="entry name" value="CheY-like"/>
    <property type="match status" value="1"/>
</dbReference>
<dbReference type="Gene3D" id="3.30.565.10">
    <property type="entry name" value="Histidine kinase-like ATPase, C-terminal domain"/>
    <property type="match status" value="1"/>
</dbReference>
<comment type="caution">
    <text evidence="4">Lacks conserved residue(s) required for the propagation of feature annotation.</text>
</comment>
<feature type="region of interest" description="Disordered" evidence="5">
    <location>
        <begin position="355"/>
        <end position="410"/>
    </location>
</feature>
<dbReference type="PROSITE" id="PS50109">
    <property type="entry name" value="HIS_KIN"/>
    <property type="match status" value="1"/>
</dbReference>
<protein>
    <submittedName>
        <fullName evidence="8">Uncharacterized protein</fullName>
    </submittedName>
</protein>
<proteinExistence type="predicted"/>
<evidence type="ECO:0000259" key="7">
    <source>
        <dbReference type="PROSITE" id="PS50110"/>
    </source>
</evidence>
<dbReference type="SUPFAM" id="SSF55781">
    <property type="entry name" value="GAF domain-like"/>
    <property type="match status" value="1"/>
</dbReference>
<dbReference type="Pfam" id="PF02518">
    <property type="entry name" value="HATPase_c"/>
    <property type="match status" value="1"/>
</dbReference>
<evidence type="ECO:0000256" key="1">
    <source>
        <dbReference type="ARBA" id="ARBA00022553"/>
    </source>
</evidence>
<evidence type="ECO:0000313" key="9">
    <source>
        <dbReference type="Proteomes" id="UP000750711"/>
    </source>
</evidence>
<feature type="region of interest" description="Disordered" evidence="5">
    <location>
        <begin position="1"/>
        <end position="55"/>
    </location>
</feature>
<dbReference type="InterPro" id="IPR005467">
    <property type="entry name" value="His_kinase_dom"/>
</dbReference>
<organism evidence="8 9">
    <name type="scientific">Trichoglossum hirsutum</name>
    <dbReference type="NCBI Taxonomy" id="265104"/>
    <lineage>
        <taxon>Eukaryota</taxon>
        <taxon>Fungi</taxon>
        <taxon>Dikarya</taxon>
        <taxon>Ascomycota</taxon>
        <taxon>Pezizomycotina</taxon>
        <taxon>Geoglossomycetes</taxon>
        <taxon>Geoglossales</taxon>
        <taxon>Geoglossaceae</taxon>
        <taxon>Trichoglossum</taxon>
    </lineage>
</organism>
<dbReference type="InterPro" id="IPR003594">
    <property type="entry name" value="HATPase_dom"/>
</dbReference>
<sequence>MLNRKKGPLPELPSEIDRERDLYYQPSYSPQNATIDDPESHHKSSPLSPPVHVPQSSYDTTLSAFAQLATLRLNTRRALISLIDRTNQYILAEATQTLSLQSDAVHNDQDELWFGCTTLSRSQGLCEKALEIEDRVCVKSRGLWPLIINDLSRDDTFKDHPFVTSHPSLRFYAAIPISSKAGFNIGTLCVLDDKPRRGLSDVEIAFLGDMAITIMAHLEMAKVKGEHRRSEKMVKGLGLFVEGKSTLREWCLVGNENPWRDQEAPSREKAKTPLGVDSIPLSQQHISAIRSIEGDPHPSDSKQIPRVSAADLRGVVLSENLEHMFSRASNIIRECIEVDGTIFLDASISTFGGYTDNKSYSRPGQSEPKGRSQKSLASDSESSETNAAGTYANQPSDLTSAGGDEGERKKCGVLGFSTEEKSSLEGDEASDSYVPIAEAFLQRLLHKYPHGQVFNFSKGDPVIPGADGSHSAAGDITQAAPKSSREPKQNDKQAETNALLQMLPGARSVVLFPLWNSHRERWFAGSFAWTTRSTRILTRAEDLSYLAAFGNSIMAGVARLDAMVADRAKSDFISSISHELRSPLHGILTSVEFLQDTTIDLFQNSMVDTIERCGRTLLDTIQHVLDFAKINSFAEPKRNEGKDEELPEEGSRWRAMGLTVDVDLSVVIEDVIGAVYVGHEFQGNSSLGVYDEASNLPSEGRQRSVNSDGSVIPDQRLDLLAKKGRLDVIIDIGWRSNWNFNTQSGALRRVLMNLFGNALKYTDTGWVNVSLQSEDIKPMLSQSPQSVITITVSDSGRGISQEYLHSNLFTPFSQENTLNPGTGLGLSIVLQIVRSLGGTIDVQSKQGVGTEVKVSLTLNQAPLPPQPPSLDAKYETSLMGVRKRTSGLNLCLVGFDVYSGISGTRLGFGRAGSLPALSLQASLEGMATQFFGMKVTASQSWESSPSDIDIYAANEDIGLPSTLQSFGGAPIIVLCSNASVYRAYTRRKGQDVQSSGSRLVHFVSKPCGPHKLAKAFAFCLNDTSRFLANSKPQLSPLEAPMRDECFVINAGVSPEGPAGNEKATKRKPVILLVEDNEINLKLLETFAKKGNYEYDTAENGLLALQACENARRLYDIILMGQQEYVPKLYSILTKKQTSRCRS</sequence>
<comment type="caution">
    <text evidence="8">The sequence shown here is derived from an EMBL/GenBank/DDBJ whole genome shotgun (WGS) entry which is preliminary data.</text>
</comment>
<dbReference type="AlphaFoldDB" id="A0A9P8LDC9"/>
<dbReference type="Pfam" id="PF00512">
    <property type="entry name" value="HisKA"/>
    <property type="match status" value="1"/>
</dbReference>
<reference evidence="8" key="1">
    <citation type="submission" date="2021-03" db="EMBL/GenBank/DDBJ databases">
        <title>Comparative genomics and phylogenomic investigation of the class Geoglossomycetes provide insights into ecological specialization and systematics.</title>
        <authorList>
            <person name="Melie T."/>
            <person name="Pirro S."/>
            <person name="Miller A.N."/>
            <person name="Quandt A."/>
        </authorList>
    </citation>
    <scope>NUCLEOTIDE SEQUENCE</scope>
    <source>
        <strain evidence="8">CAQ_001_2017</strain>
    </source>
</reference>
<dbReference type="CDD" id="cd00082">
    <property type="entry name" value="HisKA"/>
    <property type="match status" value="1"/>
</dbReference>
<accession>A0A9P8LDC9</accession>
<evidence type="ECO:0000256" key="3">
    <source>
        <dbReference type="ARBA" id="ARBA00022777"/>
    </source>
</evidence>
<keyword evidence="9" id="KW-1185">Reference proteome</keyword>
<keyword evidence="2" id="KW-0808">Transferase</keyword>
<evidence type="ECO:0000256" key="5">
    <source>
        <dbReference type="SAM" id="MobiDB-lite"/>
    </source>
</evidence>
<feature type="compositionally biased region" description="Polar residues" evidence="5">
    <location>
        <begin position="355"/>
        <end position="364"/>
    </location>
</feature>
<dbReference type="SUPFAM" id="SSF55874">
    <property type="entry name" value="ATPase domain of HSP90 chaperone/DNA topoisomerase II/histidine kinase"/>
    <property type="match status" value="1"/>
</dbReference>
<evidence type="ECO:0000256" key="2">
    <source>
        <dbReference type="ARBA" id="ARBA00022679"/>
    </source>
</evidence>
<dbReference type="EMBL" id="JAGHQM010000375">
    <property type="protein sequence ID" value="KAH0562294.1"/>
    <property type="molecule type" value="Genomic_DNA"/>
</dbReference>
<dbReference type="InterPro" id="IPR036890">
    <property type="entry name" value="HATPase_C_sf"/>
</dbReference>
<dbReference type="InterPro" id="IPR001789">
    <property type="entry name" value="Sig_transdc_resp-reg_receiver"/>
</dbReference>
<dbReference type="InterPro" id="IPR004358">
    <property type="entry name" value="Sig_transdc_His_kin-like_C"/>
</dbReference>
<dbReference type="Gene3D" id="3.40.50.2300">
    <property type="match status" value="1"/>
</dbReference>
<dbReference type="SMART" id="SM00065">
    <property type="entry name" value="GAF"/>
    <property type="match status" value="1"/>
</dbReference>
<dbReference type="SMART" id="SM00388">
    <property type="entry name" value="HisKA"/>
    <property type="match status" value="1"/>
</dbReference>
<dbReference type="PRINTS" id="PR00344">
    <property type="entry name" value="BCTRLSENSOR"/>
</dbReference>
<dbReference type="InterPro" id="IPR011006">
    <property type="entry name" value="CheY-like_superfamily"/>
</dbReference>
<gene>
    <name evidence="8" type="ORF">GP486_003012</name>
</gene>
<dbReference type="InterPro" id="IPR050956">
    <property type="entry name" value="2C_system_His_kinase"/>
</dbReference>
<feature type="compositionally biased region" description="Polar residues" evidence="5">
    <location>
        <begin position="373"/>
        <end position="399"/>
    </location>
</feature>
<dbReference type="SUPFAM" id="SSF47384">
    <property type="entry name" value="Homodimeric domain of signal transducing histidine kinase"/>
    <property type="match status" value="1"/>
</dbReference>
<dbReference type="InterPro" id="IPR003661">
    <property type="entry name" value="HisK_dim/P_dom"/>
</dbReference>
<feature type="domain" description="Histidine kinase" evidence="6">
    <location>
        <begin position="575"/>
        <end position="860"/>
    </location>
</feature>
<name>A0A9P8LDC9_9PEZI</name>
<dbReference type="PANTHER" id="PTHR43719:SF28">
    <property type="entry name" value="PEROXIDE STRESS-ACTIVATED HISTIDINE KINASE MAK1-RELATED"/>
    <property type="match status" value="1"/>
</dbReference>